<dbReference type="EMBL" id="CM007903">
    <property type="protein sequence ID" value="OTF99258.1"/>
    <property type="molecule type" value="Genomic_DNA"/>
</dbReference>
<evidence type="ECO:0000313" key="3">
    <source>
        <dbReference type="EMBL" id="KAF5770388.1"/>
    </source>
</evidence>
<name>A0A251SKW4_HELAN</name>
<proteinExistence type="predicted"/>
<dbReference type="EMBL" id="MNCJ02000329">
    <property type="protein sequence ID" value="KAF5770388.1"/>
    <property type="molecule type" value="Genomic_DNA"/>
</dbReference>
<dbReference type="Proteomes" id="UP000215914">
    <property type="component" value="Chromosome 14"/>
</dbReference>
<keyword evidence="5" id="KW-1185">Reference proteome</keyword>
<gene>
    <name evidence="4" type="ORF">HannXRQ_Chr14g0454561</name>
    <name evidence="3" type="ORF">HanXRQr2_Chr14g0658881</name>
</gene>
<dbReference type="Gramene" id="mRNA:HanXRQr2_Chr14g0658881">
    <property type="protein sequence ID" value="CDS:HanXRQr2_Chr14g0658881.1"/>
    <property type="gene ID" value="HanXRQr2_Chr14g0658881"/>
</dbReference>
<feature type="transmembrane region" description="Helical" evidence="2">
    <location>
        <begin position="6"/>
        <end position="26"/>
    </location>
</feature>
<reference evidence="3 5" key="1">
    <citation type="journal article" date="2017" name="Nature">
        <title>The sunflower genome provides insights into oil metabolism, flowering and Asterid evolution.</title>
        <authorList>
            <person name="Badouin H."/>
            <person name="Gouzy J."/>
            <person name="Grassa C.J."/>
            <person name="Murat F."/>
            <person name="Staton S.E."/>
            <person name="Cottret L."/>
            <person name="Lelandais-Briere C."/>
            <person name="Owens G.L."/>
            <person name="Carrere S."/>
            <person name="Mayjonade B."/>
            <person name="Legrand L."/>
            <person name="Gill N."/>
            <person name="Kane N.C."/>
            <person name="Bowers J.E."/>
            <person name="Hubner S."/>
            <person name="Bellec A."/>
            <person name="Berard A."/>
            <person name="Berges H."/>
            <person name="Blanchet N."/>
            <person name="Boniface M.C."/>
            <person name="Brunel D."/>
            <person name="Catrice O."/>
            <person name="Chaidir N."/>
            <person name="Claudel C."/>
            <person name="Donnadieu C."/>
            <person name="Faraut T."/>
            <person name="Fievet G."/>
            <person name="Helmstetter N."/>
            <person name="King M."/>
            <person name="Knapp S.J."/>
            <person name="Lai Z."/>
            <person name="Le Paslier M.C."/>
            <person name="Lippi Y."/>
            <person name="Lorenzon L."/>
            <person name="Mandel J.R."/>
            <person name="Marage G."/>
            <person name="Marchand G."/>
            <person name="Marquand E."/>
            <person name="Bret-Mestries E."/>
            <person name="Morien E."/>
            <person name="Nambeesan S."/>
            <person name="Nguyen T."/>
            <person name="Pegot-Espagnet P."/>
            <person name="Pouilly N."/>
            <person name="Raftis F."/>
            <person name="Sallet E."/>
            <person name="Schiex T."/>
            <person name="Thomas J."/>
            <person name="Vandecasteele C."/>
            <person name="Vares D."/>
            <person name="Vear F."/>
            <person name="Vautrin S."/>
            <person name="Crespi M."/>
            <person name="Mangin B."/>
            <person name="Burke J.M."/>
            <person name="Salse J."/>
            <person name="Munos S."/>
            <person name="Vincourt P."/>
            <person name="Rieseberg L.H."/>
            <person name="Langlade N.B."/>
        </authorList>
    </citation>
    <scope>NUCLEOTIDE SEQUENCE [LARGE SCALE GENOMIC DNA]</scope>
    <source>
        <strain evidence="5">cv. SF193</strain>
        <tissue evidence="3">Leaves</tissue>
    </source>
</reference>
<organism evidence="4 5">
    <name type="scientific">Helianthus annuus</name>
    <name type="common">Common sunflower</name>
    <dbReference type="NCBI Taxonomy" id="4232"/>
    <lineage>
        <taxon>Eukaryota</taxon>
        <taxon>Viridiplantae</taxon>
        <taxon>Streptophyta</taxon>
        <taxon>Embryophyta</taxon>
        <taxon>Tracheophyta</taxon>
        <taxon>Spermatophyta</taxon>
        <taxon>Magnoliopsida</taxon>
        <taxon>eudicotyledons</taxon>
        <taxon>Gunneridae</taxon>
        <taxon>Pentapetalae</taxon>
        <taxon>asterids</taxon>
        <taxon>campanulids</taxon>
        <taxon>Asterales</taxon>
        <taxon>Asteraceae</taxon>
        <taxon>Asteroideae</taxon>
        <taxon>Heliantheae alliance</taxon>
        <taxon>Heliantheae</taxon>
        <taxon>Helianthus</taxon>
    </lineage>
</organism>
<dbReference type="AlphaFoldDB" id="A0A251SKW4"/>
<accession>A0A251SKW4</accession>
<reference evidence="4" key="2">
    <citation type="submission" date="2017-02" db="EMBL/GenBank/DDBJ databases">
        <title>Sunflower complete genome.</title>
        <authorList>
            <person name="Langlade N."/>
            <person name="Munos S."/>
        </authorList>
    </citation>
    <scope>NUCLEOTIDE SEQUENCE [LARGE SCALE GENOMIC DNA]</scope>
    <source>
        <tissue evidence="4">Leaves</tissue>
    </source>
</reference>
<feature type="region of interest" description="Disordered" evidence="1">
    <location>
        <begin position="36"/>
        <end position="57"/>
    </location>
</feature>
<keyword evidence="2" id="KW-0472">Membrane</keyword>
<evidence type="ECO:0000256" key="1">
    <source>
        <dbReference type="SAM" id="MobiDB-lite"/>
    </source>
</evidence>
<reference evidence="3" key="3">
    <citation type="submission" date="2020-06" db="EMBL/GenBank/DDBJ databases">
        <title>Helianthus annuus Genome sequencing and assembly Release 2.</title>
        <authorList>
            <person name="Gouzy J."/>
            <person name="Langlade N."/>
            <person name="Munos S."/>
        </authorList>
    </citation>
    <scope>NUCLEOTIDE SEQUENCE</scope>
    <source>
        <tissue evidence="3">Leaves</tissue>
    </source>
</reference>
<dbReference type="OMA" id="ARIPQYH"/>
<evidence type="ECO:0000313" key="5">
    <source>
        <dbReference type="Proteomes" id="UP000215914"/>
    </source>
</evidence>
<keyword evidence="2" id="KW-1133">Transmembrane helix</keyword>
<dbReference type="InParanoid" id="A0A251SKW4"/>
<evidence type="ECO:0000256" key="2">
    <source>
        <dbReference type="SAM" id="Phobius"/>
    </source>
</evidence>
<protein>
    <recommendedName>
        <fullName evidence="6">Transmembrane protein</fullName>
    </recommendedName>
</protein>
<keyword evidence="2" id="KW-0812">Transmembrane</keyword>
<evidence type="ECO:0008006" key="6">
    <source>
        <dbReference type="Google" id="ProtNLM"/>
    </source>
</evidence>
<evidence type="ECO:0000313" key="4">
    <source>
        <dbReference type="EMBL" id="OTF99258.1"/>
    </source>
</evidence>
<sequence length="57" mass="6192">MGYIIVISLPMILLLLIAAIGCYLFGKSRGRTEATIPQYYGPPAPPHGVHLQSPNNK</sequence>